<dbReference type="AlphaFoldDB" id="A0A3E0WDJ6"/>
<dbReference type="InterPro" id="IPR000073">
    <property type="entry name" value="AB_hydrolase_1"/>
</dbReference>
<keyword evidence="2" id="KW-0378">Hydrolase</keyword>
<evidence type="ECO:0000256" key="2">
    <source>
        <dbReference type="ARBA" id="ARBA00022801"/>
    </source>
</evidence>
<dbReference type="InterPro" id="IPR013595">
    <property type="entry name" value="Pept_S33_TAP-like_C"/>
</dbReference>
<dbReference type="InterPro" id="IPR029058">
    <property type="entry name" value="AB_hydrolase_fold"/>
</dbReference>
<feature type="signal peptide" evidence="3">
    <location>
        <begin position="1"/>
        <end position="28"/>
    </location>
</feature>
<feature type="domain" description="Peptidase S33 tripeptidyl aminopeptidase-like C-terminal" evidence="5">
    <location>
        <begin position="407"/>
        <end position="498"/>
    </location>
</feature>
<dbReference type="Pfam" id="PF08386">
    <property type="entry name" value="Abhydrolase_4"/>
    <property type="match status" value="1"/>
</dbReference>
<comment type="caution">
    <text evidence="6">The sequence shown here is derived from an EMBL/GenBank/DDBJ whole genome shotgun (WGS) entry which is preliminary data.</text>
</comment>
<name>A0A3E0WDJ6_9MICO</name>
<dbReference type="GO" id="GO:0016787">
    <property type="term" value="F:hydrolase activity"/>
    <property type="evidence" value="ECO:0007669"/>
    <property type="project" value="UniProtKB-KW"/>
</dbReference>
<evidence type="ECO:0000259" key="4">
    <source>
        <dbReference type="Pfam" id="PF00561"/>
    </source>
</evidence>
<sequence length="505" mass="52717">MYKPVSVRSVAAAAVVVALLSVSGCSLGQPGPEVSQTGLARGVQGFDDVYDQTIVWGQCAPLDDSTQALLDAAGRNRDDRRCAQVSMPMDWEDPGNTERITVAAIRYAATGSNRLGSLLVNPGGPGAGGQSLATRIAAEPRANNISASYDLVGFDPRGIGESSPLNCVADDQDVPDNVLFAQCLRDNPLAHHMGTSSVAKDMDALRVLVGDAKLNYLGYSYGTALGATYATLFPSLVGRMVLDSAIDATWAGPSNGFDQNQAIRTASGELGASCAVNNHTVFACAWTDEDQLTALTDRLAKMPWVATDGTVVGDTFVDGYVTTTNYTVNGAREHRLELLAGAAAGDQASIDAIAADNGSSVVGLEGSIVSCFSRPIHPDLLSFYQHVLDVTGDKEKAAEEVQDLGTRCSLLAEEGTDITDTFNAAGSDPILVIGVTGDHATPYPAAISLVAQLGTARLLTLEANQHGSAYLKQNAACVDALVDNYLLNGQLPAPETVCHLDAAKP</sequence>
<evidence type="ECO:0000256" key="1">
    <source>
        <dbReference type="ARBA" id="ARBA00010088"/>
    </source>
</evidence>
<dbReference type="Gene3D" id="3.40.50.1820">
    <property type="entry name" value="alpha/beta hydrolase"/>
    <property type="match status" value="1"/>
</dbReference>
<feature type="domain" description="AB hydrolase-1" evidence="4">
    <location>
        <begin position="118"/>
        <end position="248"/>
    </location>
</feature>
<evidence type="ECO:0000259" key="5">
    <source>
        <dbReference type="Pfam" id="PF08386"/>
    </source>
</evidence>
<protein>
    <submittedName>
        <fullName evidence="6">Uncharacterized protein</fullName>
    </submittedName>
</protein>
<keyword evidence="3" id="KW-0732">Signal</keyword>
<dbReference type="InterPro" id="IPR051601">
    <property type="entry name" value="Serine_prot/Carboxylest_S33"/>
</dbReference>
<dbReference type="PANTHER" id="PTHR43248">
    <property type="entry name" value="2-SUCCINYL-6-HYDROXY-2,4-CYCLOHEXADIENE-1-CARBOXYLATE SYNTHASE"/>
    <property type="match status" value="1"/>
</dbReference>
<dbReference type="SUPFAM" id="SSF53474">
    <property type="entry name" value="alpha/beta-Hydrolases"/>
    <property type="match status" value="1"/>
</dbReference>
<dbReference type="Pfam" id="PF00561">
    <property type="entry name" value="Abhydrolase_1"/>
    <property type="match status" value="1"/>
</dbReference>
<reference evidence="6 7" key="1">
    <citation type="submission" date="2017-04" db="EMBL/GenBank/DDBJ databases">
        <title>Comparative genome analysis of Subtercola boreus.</title>
        <authorList>
            <person name="Cho Y.-J."/>
            <person name="Cho A."/>
            <person name="Kim O.-S."/>
            <person name="Lee J.-I."/>
        </authorList>
    </citation>
    <scope>NUCLEOTIDE SEQUENCE [LARGE SCALE GENOMIC DNA]</scope>
    <source>
        <strain evidence="6 7">P28004</strain>
    </source>
</reference>
<dbReference type="PROSITE" id="PS51257">
    <property type="entry name" value="PROKAR_LIPOPROTEIN"/>
    <property type="match status" value="1"/>
</dbReference>
<accession>A0A3E0WDJ6</accession>
<dbReference type="Proteomes" id="UP000257080">
    <property type="component" value="Unassembled WGS sequence"/>
</dbReference>
<evidence type="ECO:0000256" key="3">
    <source>
        <dbReference type="SAM" id="SignalP"/>
    </source>
</evidence>
<proteinExistence type="inferred from homology"/>
<comment type="similarity">
    <text evidence="1">Belongs to the peptidase S33 family.</text>
</comment>
<organism evidence="6 7">
    <name type="scientific">Subtercola boreus</name>
    <dbReference type="NCBI Taxonomy" id="120213"/>
    <lineage>
        <taxon>Bacteria</taxon>
        <taxon>Bacillati</taxon>
        <taxon>Actinomycetota</taxon>
        <taxon>Actinomycetes</taxon>
        <taxon>Micrococcales</taxon>
        <taxon>Microbacteriaceae</taxon>
        <taxon>Subtercola</taxon>
    </lineage>
</organism>
<feature type="chain" id="PRO_5017802682" evidence="3">
    <location>
        <begin position="29"/>
        <end position="505"/>
    </location>
</feature>
<evidence type="ECO:0000313" key="6">
    <source>
        <dbReference type="EMBL" id="RFA28323.1"/>
    </source>
</evidence>
<dbReference type="EMBL" id="NBXE01000016">
    <property type="protein sequence ID" value="RFA28323.1"/>
    <property type="molecule type" value="Genomic_DNA"/>
</dbReference>
<evidence type="ECO:0000313" key="7">
    <source>
        <dbReference type="Proteomes" id="UP000257080"/>
    </source>
</evidence>
<dbReference type="PANTHER" id="PTHR43248:SF25">
    <property type="entry name" value="AB HYDROLASE-1 DOMAIN-CONTAINING PROTEIN-RELATED"/>
    <property type="match status" value="1"/>
</dbReference>
<gene>
    <name evidence="6" type="ORF">B7R25_04705</name>
</gene>